<evidence type="ECO:0000256" key="3">
    <source>
        <dbReference type="ARBA" id="ARBA00022989"/>
    </source>
</evidence>
<dbReference type="Pfam" id="PF07738">
    <property type="entry name" value="Sad1_UNC"/>
    <property type="match status" value="1"/>
</dbReference>
<evidence type="ECO:0000256" key="4">
    <source>
        <dbReference type="ARBA" id="ARBA00023136"/>
    </source>
</evidence>
<dbReference type="AlphaFoldDB" id="A0A0D2E9N7"/>
<dbReference type="HOGENOM" id="CLU_006633_0_1_1"/>
<feature type="compositionally biased region" description="Polar residues" evidence="5">
    <location>
        <begin position="587"/>
        <end position="616"/>
    </location>
</feature>
<dbReference type="GO" id="GO:0034975">
    <property type="term" value="P:protein folding in endoplasmic reticulum"/>
    <property type="evidence" value="ECO:0007669"/>
    <property type="project" value="TreeGrafter"/>
</dbReference>
<dbReference type="PANTHER" id="PTHR12953:SF0">
    <property type="entry name" value="SUN DOMAIN-CONTAINING OSSIFICATION FACTOR"/>
    <property type="match status" value="1"/>
</dbReference>
<protein>
    <recommendedName>
        <fullName evidence="7">SUN domain-containing protein</fullName>
    </recommendedName>
</protein>
<proteinExistence type="predicted"/>
<dbReference type="EMBL" id="KN846957">
    <property type="protein sequence ID" value="KIW71002.1"/>
    <property type="molecule type" value="Genomic_DNA"/>
</dbReference>
<feature type="region of interest" description="Disordered" evidence="5">
    <location>
        <begin position="826"/>
        <end position="886"/>
    </location>
</feature>
<sequence length="928" mass="101101">MRFFPLALFVVSFAHHGPVYAATSSGPPASITPSTCPFRTVNYITHSLPQQCLASSRKANNTSTAPEFAGSLNLDLNSTTLLETESPSPVSSPTNSAGDAPLPTSHQPASPPPLTQEQSRSSFHVEAPNVKSSTMPRETEEDSPLDDGKFMSFEDWKRENLRKAGQSEHIGKAPGVESREPRTRPAGLRDSLDSLGDDAEIDLDFSSFVADGLEPPSQSHSRPSQGGQDSSVDIEPGRLPRAGVRSKDAGTTCKERFNYASFDCAASVLKWNPEARSPSAVLGENKDSYMLNECSAQNKFLILELCNDISIDTVVLANFEFFSSTFQTFRVSVSDKYPVKTDKWKTLGTFEARNSREVQAFLIENPVIWARYLRIEFLTHYGNEFYCPLSLLRVHGTTMLEDYKRDLEALQLEDDDKANEESVDTSAEDGLVPEAVAEQLLPQADGTETIAQTVEVDALAVSETFQHQAAPAITILPSSIGTLEVAISTCPAQLAPLFPVSKLKSSTLDTCDVSAHAPPSTSSDLKTRDSIQTSNNAATNSSTGGIKFTGSIMSANATVTEPSVNNVTTGASNTTAVTPKSDVAIGSKSNNVSPSATSTNNTRTPASSTQTTQPAPTMQESFFKSVQKRLQMLETNSSLSLQYIEDQSRALRDAFQKVEQRQLAKTTSFLDYLNMTVLNELREFRQQYDQLWQSTVIELEMQRERYQQENLAINARLGVLADEIIFQKRVSFLQLILIVVCLGLVLFSKGNLNSYLELPLVQSVLSRSPSTRFMNTLSPDTPTQSSPLSRSNSTGAVRKRLGILKGHRRLLSDDSIESTTSAVDLYTPSTPVSYGDPSSEGEVQEGSNMLGDPQFDPSLIERPSTSPPVLTGADSPSSSDFDADVRDDSIESVLKGTPTNVMGRKAPILIIEDATPPPKHLKWQLPDS</sequence>
<comment type="subcellular location">
    <subcellularLocation>
        <location evidence="1">Endomembrane system</location>
    </subcellularLocation>
</comment>
<evidence type="ECO:0000313" key="9">
    <source>
        <dbReference type="Proteomes" id="UP000054266"/>
    </source>
</evidence>
<reference evidence="8 9" key="1">
    <citation type="submission" date="2015-01" db="EMBL/GenBank/DDBJ databases">
        <title>The Genome Sequence of Capronia semiimmersa CBS27337.</title>
        <authorList>
            <consortium name="The Broad Institute Genomics Platform"/>
            <person name="Cuomo C."/>
            <person name="de Hoog S."/>
            <person name="Gorbushina A."/>
            <person name="Stielow B."/>
            <person name="Teixiera M."/>
            <person name="Abouelleil A."/>
            <person name="Chapman S.B."/>
            <person name="Priest M."/>
            <person name="Young S.K."/>
            <person name="Wortman J."/>
            <person name="Nusbaum C."/>
            <person name="Birren B."/>
        </authorList>
    </citation>
    <scope>NUCLEOTIDE SEQUENCE [LARGE SCALE GENOMIC DNA]</scope>
    <source>
        <strain evidence="8 9">CBS 27337</strain>
    </source>
</reference>
<keyword evidence="6" id="KW-0732">Signal</keyword>
<evidence type="ECO:0000256" key="6">
    <source>
        <dbReference type="SAM" id="SignalP"/>
    </source>
</evidence>
<dbReference type="SUPFAM" id="SSF49785">
    <property type="entry name" value="Galactose-binding domain-like"/>
    <property type="match status" value="1"/>
</dbReference>
<keyword evidence="2" id="KW-0812">Transmembrane</keyword>
<feature type="domain" description="SUN" evidence="7">
    <location>
        <begin position="225"/>
        <end position="399"/>
    </location>
</feature>
<keyword evidence="3" id="KW-1133">Transmembrane helix</keyword>
<feature type="signal peptide" evidence="6">
    <location>
        <begin position="1"/>
        <end position="21"/>
    </location>
</feature>
<evidence type="ECO:0000256" key="1">
    <source>
        <dbReference type="ARBA" id="ARBA00004308"/>
    </source>
</evidence>
<dbReference type="GO" id="GO:0005737">
    <property type="term" value="C:cytoplasm"/>
    <property type="evidence" value="ECO:0007669"/>
    <property type="project" value="TreeGrafter"/>
</dbReference>
<dbReference type="GO" id="GO:0016020">
    <property type="term" value="C:membrane"/>
    <property type="evidence" value="ECO:0007669"/>
    <property type="project" value="InterPro"/>
</dbReference>
<feature type="compositionally biased region" description="Polar residues" evidence="5">
    <location>
        <begin position="519"/>
        <end position="544"/>
    </location>
</feature>
<dbReference type="InterPro" id="IPR012919">
    <property type="entry name" value="SUN_dom"/>
</dbReference>
<dbReference type="FunFam" id="2.60.120.260:FF:000082">
    <property type="entry name" value="Sad1/UNC domain protein"/>
    <property type="match status" value="1"/>
</dbReference>
<feature type="compositionally biased region" description="Low complexity" evidence="5">
    <location>
        <begin position="82"/>
        <end position="93"/>
    </location>
</feature>
<accession>A0A0D2E9N7</accession>
<dbReference type="PANTHER" id="PTHR12953">
    <property type="entry name" value="MEMBRANE PROTEIN CH1 RELATED"/>
    <property type="match status" value="1"/>
</dbReference>
<feature type="compositionally biased region" description="Basic and acidic residues" evidence="5">
    <location>
        <begin position="146"/>
        <end position="183"/>
    </location>
</feature>
<keyword evidence="9" id="KW-1185">Reference proteome</keyword>
<evidence type="ECO:0000256" key="2">
    <source>
        <dbReference type="ARBA" id="ARBA00022692"/>
    </source>
</evidence>
<dbReference type="Gene3D" id="2.60.120.260">
    <property type="entry name" value="Galactose-binding domain-like"/>
    <property type="match status" value="1"/>
</dbReference>
<evidence type="ECO:0000259" key="7">
    <source>
        <dbReference type="PROSITE" id="PS51469"/>
    </source>
</evidence>
<evidence type="ECO:0000256" key="5">
    <source>
        <dbReference type="SAM" id="MobiDB-lite"/>
    </source>
</evidence>
<feature type="compositionally biased region" description="Polar residues" evidence="5">
    <location>
        <begin position="563"/>
        <end position="578"/>
    </location>
</feature>
<feature type="region of interest" description="Disordered" evidence="5">
    <location>
        <begin position="513"/>
        <end position="546"/>
    </location>
</feature>
<feature type="compositionally biased region" description="Polar residues" evidence="5">
    <location>
        <begin position="216"/>
        <end position="231"/>
    </location>
</feature>
<organism evidence="8 9">
    <name type="scientific">Phialophora macrospora</name>
    <dbReference type="NCBI Taxonomy" id="1851006"/>
    <lineage>
        <taxon>Eukaryota</taxon>
        <taxon>Fungi</taxon>
        <taxon>Dikarya</taxon>
        <taxon>Ascomycota</taxon>
        <taxon>Pezizomycotina</taxon>
        <taxon>Eurotiomycetes</taxon>
        <taxon>Chaetothyriomycetidae</taxon>
        <taxon>Chaetothyriales</taxon>
        <taxon>Herpotrichiellaceae</taxon>
        <taxon>Phialophora</taxon>
    </lineage>
</organism>
<feature type="chain" id="PRO_5002252094" description="SUN domain-containing protein" evidence="6">
    <location>
        <begin position="22"/>
        <end position="928"/>
    </location>
</feature>
<evidence type="ECO:0000313" key="8">
    <source>
        <dbReference type="EMBL" id="KIW71002.1"/>
    </source>
</evidence>
<name>A0A0D2E9N7_9EURO</name>
<dbReference type="InterPro" id="IPR045120">
    <property type="entry name" value="Suco/Slp1-like"/>
</dbReference>
<dbReference type="Proteomes" id="UP000054266">
    <property type="component" value="Unassembled WGS sequence"/>
</dbReference>
<feature type="region of interest" description="Disordered" evidence="5">
    <location>
        <begin position="563"/>
        <end position="616"/>
    </location>
</feature>
<gene>
    <name evidence="8" type="ORF">PV04_03225</name>
</gene>
<dbReference type="GO" id="GO:0012505">
    <property type="term" value="C:endomembrane system"/>
    <property type="evidence" value="ECO:0007669"/>
    <property type="project" value="UniProtKB-SubCell"/>
</dbReference>
<feature type="region of interest" description="Disordered" evidence="5">
    <location>
        <begin position="82"/>
        <end position="195"/>
    </location>
</feature>
<feature type="region of interest" description="Disordered" evidence="5">
    <location>
        <begin position="209"/>
        <end position="246"/>
    </location>
</feature>
<dbReference type="PROSITE" id="PS51469">
    <property type="entry name" value="SUN"/>
    <property type="match status" value="1"/>
</dbReference>
<dbReference type="InterPro" id="IPR008979">
    <property type="entry name" value="Galactose-bd-like_sf"/>
</dbReference>
<dbReference type="STRING" id="5601.A0A0D2E9N7"/>
<feature type="region of interest" description="Disordered" evidence="5">
    <location>
        <begin position="772"/>
        <end position="794"/>
    </location>
</feature>
<keyword evidence="4" id="KW-0472">Membrane</keyword>